<dbReference type="Proteomes" id="UP000054051">
    <property type="component" value="Unassembled WGS sequence"/>
</dbReference>
<keyword evidence="6" id="KW-1003">Cell membrane</keyword>
<evidence type="ECO:0000256" key="2">
    <source>
        <dbReference type="ARBA" id="ARBA00007165"/>
    </source>
</evidence>
<dbReference type="PANTHER" id="PTHR23427">
    <property type="entry name" value="SURFEIT LOCUS PROTEIN"/>
    <property type="match status" value="1"/>
</dbReference>
<sequence length="233" mass="26036">MLKIRFWPALITCAATLIAIALGFWQRDRTHQKAALQKRLLQYQNAAPIPVTAAPLPLRDVAYHRVRARGRWMPEYTVYLDNRPYHDQPGFYVLMALALNHGSSYALVNRGWLPRHAAQRARILPYQTPAGEIEIKGIARPDAGRAFELGAGGSAPQLRIRQNLDIAAYQKETGLSLQPVVIWQTGNANDGLIRDWPPATAGIERNLGYMVQWWGIAVAIALCGLYGAYRAAR</sequence>
<name>G2JBX1_9BURK</name>
<comment type="subcellular location">
    <subcellularLocation>
        <location evidence="6">Cell membrane</location>
        <topology evidence="6">Multi-pass membrane protein</topology>
    </subcellularLocation>
    <subcellularLocation>
        <location evidence="1">Membrane</location>
    </subcellularLocation>
</comment>
<evidence type="ECO:0000256" key="1">
    <source>
        <dbReference type="ARBA" id="ARBA00004370"/>
    </source>
</evidence>
<gene>
    <name evidence="7" type="ORF">CAGGBEG34_60005</name>
</gene>
<evidence type="ECO:0000256" key="5">
    <source>
        <dbReference type="ARBA" id="ARBA00023136"/>
    </source>
</evidence>
<organism evidence="7 8">
    <name type="scientific">Candidatus Glomeribacter gigasporarum BEG34</name>
    <dbReference type="NCBI Taxonomy" id="1070319"/>
    <lineage>
        <taxon>Bacteria</taxon>
        <taxon>Pseudomonadati</taxon>
        <taxon>Pseudomonadota</taxon>
        <taxon>Betaproteobacteria</taxon>
        <taxon>Burkholderiales</taxon>
        <taxon>Burkholderiaceae</taxon>
        <taxon>Candidatus Glomeribacter</taxon>
    </lineage>
</organism>
<dbReference type="RefSeq" id="WP_006683316.1">
    <property type="nucleotide sequence ID" value="NZ_CAFB01000091.1"/>
</dbReference>
<dbReference type="CDD" id="cd06662">
    <property type="entry name" value="SURF1"/>
    <property type="match status" value="1"/>
</dbReference>
<evidence type="ECO:0000256" key="6">
    <source>
        <dbReference type="RuleBase" id="RU363076"/>
    </source>
</evidence>
<keyword evidence="8" id="KW-1185">Reference proteome</keyword>
<accession>G2JBX1</accession>
<keyword evidence="3 6" id="KW-0812">Transmembrane</keyword>
<feature type="transmembrane region" description="Helical" evidence="6">
    <location>
        <begin position="6"/>
        <end position="25"/>
    </location>
</feature>
<dbReference type="InterPro" id="IPR045214">
    <property type="entry name" value="Surf1/Surf4"/>
</dbReference>
<dbReference type="PROSITE" id="PS50895">
    <property type="entry name" value="SURF1"/>
    <property type="match status" value="1"/>
</dbReference>
<proteinExistence type="inferred from homology"/>
<evidence type="ECO:0000256" key="3">
    <source>
        <dbReference type="ARBA" id="ARBA00022692"/>
    </source>
</evidence>
<keyword evidence="4 6" id="KW-1133">Transmembrane helix</keyword>
<dbReference type="GO" id="GO:0005886">
    <property type="term" value="C:plasma membrane"/>
    <property type="evidence" value="ECO:0007669"/>
    <property type="project" value="UniProtKB-SubCell"/>
</dbReference>
<dbReference type="InterPro" id="IPR002994">
    <property type="entry name" value="Surf1/Shy1"/>
</dbReference>
<dbReference type="EMBL" id="CAFB01000091">
    <property type="protein sequence ID" value="CCD30277.1"/>
    <property type="molecule type" value="Genomic_DNA"/>
</dbReference>
<protein>
    <recommendedName>
        <fullName evidence="6">SURF1-like protein</fullName>
    </recommendedName>
</protein>
<evidence type="ECO:0000256" key="4">
    <source>
        <dbReference type="ARBA" id="ARBA00022989"/>
    </source>
</evidence>
<dbReference type="Pfam" id="PF02104">
    <property type="entry name" value="SURF1"/>
    <property type="match status" value="1"/>
</dbReference>
<evidence type="ECO:0000313" key="7">
    <source>
        <dbReference type="EMBL" id="CCD30277.1"/>
    </source>
</evidence>
<keyword evidence="5 6" id="KW-0472">Membrane</keyword>
<dbReference type="eggNOG" id="COG3346">
    <property type="taxonomic scope" value="Bacteria"/>
</dbReference>
<comment type="similarity">
    <text evidence="2 6">Belongs to the SURF1 family.</text>
</comment>
<comment type="caution">
    <text evidence="7">The sequence shown here is derived from an EMBL/GenBank/DDBJ whole genome shotgun (WGS) entry which is preliminary data.</text>
</comment>
<evidence type="ECO:0000313" key="8">
    <source>
        <dbReference type="Proteomes" id="UP000054051"/>
    </source>
</evidence>
<reference evidence="7 8" key="1">
    <citation type="submission" date="2011-08" db="EMBL/GenBank/DDBJ databases">
        <title>The genome of the obligate endobacterium of an arbuscular mycorrhizal fungus reveals an interphylum network of nutritional interactions.</title>
        <authorList>
            <person name="Ghignone S."/>
            <person name="Salvioli A."/>
            <person name="Anca I."/>
            <person name="Lumini E."/>
            <person name="Ortu G."/>
            <person name="Petiti L."/>
            <person name="Cruveiller S."/>
            <person name="Bianciotto V."/>
            <person name="Piffanelli P."/>
            <person name="Lanfranco L."/>
            <person name="Bonfante P."/>
        </authorList>
    </citation>
    <scope>NUCLEOTIDE SEQUENCE [LARGE SCALE GENOMIC DNA]</scope>
    <source>
        <strain evidence="7 8">BEG34</strain>
    </source>
</reference>
<dbReference type="AlphaFoldDB" id="G2JBX1"/>
<feature type="transmembrane region" description="Helical" evidence="6">
    <location>
        <begin position="211"/>
        <end position="229"/>
    </location>
</feature>
<dbReference type="PANTHER" id="PTHR23427:SF2">
    <property type="entry name" value="SURFEIT LOCUS PROTEIN 1"/>
    <property type="match status" value="1"/>
</dbReference>
<dbReference type="STRING" id="1070319.CAGGBEG34_60005"/>